<dbReference type="GO" id="GO:0005829">
    <property type="term" value="C:cytosol"/>
    <property type="evidence" value="ECO:0007669"/>
    <property type="project" value="TreeGrafter"/>
</dbReference>
<keyword evidence="2" id="KW-0663">Pyridoxal phosphate</keyword>
<dbReference type="EMBL" id="UINC01062755">
    <property type="protein sequence ID" value="SVB89670.1"/>
    <property type="molecule type" value="Genomic_DNA"/>
</dbReference>
<feature type="domain" description="Alanine racemase C-terminal" evidence="4">
    <location>
        <begin position="246"/>
        <end position="283"/>
    </location>
</feature>
<proteinExistence type="predicted"/>
<evidence type="ECO:0000256" key="1">
    <source>
        <dbReference type="ARBA" id="ARBA00001933"/>
    </source>
</evidence>
<dbReference type="Pfam" id="PF01168">
    <property type="entry name" value="Ala_racemase_N"/>
    <property type="match status" value="1"/>
</dbReference>
<dbReference type="PANTHER" id="PTHR30511">
    <property type="entry name" value="ALANINE RACEMASE"/>
    <property type="match status" value="1"/>
</dbReference>
<protein>
    <recommendedName>
        <fullName evidence="7">Alanine racemase</fullName>
    </recommendedName>
</protein>
<evidence type="ECO:0008006" key="7">
    <source>
        <dbReference type="Google" id="ProtNLM"/>
    </source>
</evidence>
<dbReference type="InterPro" id="IPR011079">
    <property type="entry name" value="Ala_racemase_C"/>
</dbReference>
<dbReference type="FunFam" id="3.20.20.10:FF:000002">
    <property type="entry name" value="Alanine racemase"/>
    <property type="match status" value="1"/>
</dbReference>
<accession>A0A382HQW6</accession>
<dbReference type="GO" id="GO:0030632">
    <property type="term" value="P:D-alanine biosynthetic process"/>
    <property type="evidence" value="ECO:0007669"/>
    <property type="project" value="TreeGrafter"/>
</dbReference>
<dbReference type="PROSITE" id="PS00395">
    <property type="entry name" value="ALANINE_RACEMASE"/>
    <property type="match status" value="1"/>
</dbReference>
<dbReference type="InterPro" id="IPR020622">
    <property type="entry name" value="Ala_racemase_pyridoxalP-BS"/>
</dbReference>
<dbReference type="Gene3D" id="3.20.20.10">
    <property type="entry name" value="Alanine racemase"/>
    <property type="match status" value="1"/>
</dbReference>
<dbReference type="GO" id="GO:0030170">
    <property type="term" value="F:pyridoxal phosphate binding"/>
    <property type="evidence" value="ECO:0007669"/>
    <property type="project" value="TreeGrafter"/>
</dbReference>
<dbReference type="InterPro" id="IPR029066">
    <property type="entry name" value="PLP-binding_barrel"/>
</dbReference>
<dbReference type="Gene3D" id="2.40.37.10">
    <property type="entry name" value="Lyase, Ornithine Decarboxylase, Chain A, domain 1"/>
    <property type="match status" value="1"/>
</dbReference>
<dbReference type="NCBIfam" id="TIGR00492">
    <property type="entry name" value="alr"/>
    <property type="match status" value="1"/>
</dbReference>
<dbReference type="InterPro" id="IPR009006">
    <property type="entry name" value="Ala_racemase/Decarboxylase_C"/>
</dbReference>
<evidence type="ECO:0000259" key="5">
    <source>
        <dbReference type="Pfam" id="PF01168"/>
    </source>
</evidence>
<organism evidence="6">
    <name type="scientific">marine metagenome</name>
    <dbReference type="NCBI Taxonomy" id="408172"/>
    <lineage>
        <taxon>unclassified sequences</taxon>
        <taxon>metagenomes</taxon>
        <taxon>ecological metagenomes</taxon>
    </lineage>
</organism>
<feature type="domain" description="Alanine racemase N-terminal" evidence="5">
    <location>
        <begin position="19"/>
        <end position="234"/>
    </location>
</feature>
<dbReference type="PANTHER" id="PTHR30511:SF0">
    <property type="entry name" value="ALANINE RACEMASE, CATABOLIC-RELATED"/>
    <property type="match status" value="1"/>
</dbReference>
<dbReference type="InterPro" id="IPR001608">
    <property type="entry name" value="Ala_racemase_N"/>
</dbReference>
<dbReference type="SUPFAM" id="SSF50621">
    <property type="entry name" value="Alanine racemase C-terminal domain-like"/>
    <property type="match status" value="1"/>
</dbReference>
<sequence>MPTISNEIRNADQDTFLDINIGSLIKNYKKIKNKVSKTCAVAATVKANAYGLGIIPVAKILITNKCKIFFVATLTEGLELRQVNKKITIYVLNGLNSQNINLFYKHNLIPSINNLNQLKKAETFSLNKGKFLKIALHFDTGMSRLGLDKMETQILLKRKESLIKNTEVTLVMSHLACADNSKNLKNKKQLNQFKTISRHFPNVKLSLSNSAGILLGKKYHFDLVRPGISLYGGNCTLRKRNIYNHVISLKTKIIQIRNINKGETIGYGATYKAKHKMLIATIP</sequence>
<evidence type="ECO:0000256" key="3">
    <source>
        <dbReference type="ARBA" id="ARBA00023235"/>
    </source>
</evidence>
<reference evidence="6" key="1">
    <citation type="submission" date="2018-05" db="EMBL/GenBank/DDBJ databases">
        <authorList>
            <person name="Lanie J.A."/>
            <person name="Ng W.-L."/>
            <person name="Kazmierczak K.M."/>
            <person name="Andrzejewski T.M."/>
            <person name="Davidsen T.M."/>
            <person name="Wayne K.J."/>
            <person name="Tettelin H."/>
            <person name="Glass J.I."/>
            <person name="Rusch D."/>
            <person name="Podicherti R."/>
            <person name="Tsui H.-C.T."/>
            <person name="Winkler M.E."/>
        </authorList>
    </citation>
    <scope>NUCLEOTIDE SEQUENCE</scope>
</reference>
<name>A0A382HQW6_9ZZZZ</name>
<feature type="non-terminal residue" evidence="6">
    <location>
        <position position="283"/>
    </location>
</feature>
<evidence type="ECO:0000259" key="4">
    <source>
        <dbReference type="Pfam" id="PF00842"/>
    </source>
</evidence>
<evidence type="ECO:0000256" key="2">
    <source>
        <dbReference type="ARBA" id="ARBA00022898"/>
    </source>
</evidence>
<dbReference type="SUPFAM" id="SSF51419">
    <property type="entry name" value="PLP-binding barrel"/>
    <property type="match status" value="1"/>
</dbReference>
<gene>
    <name evidence="6" type="ORF">METZ01_LOCUS242524</name>
</gene>
<keyword evidence="3" id="KW-0413">Isomerase</keyword>
<comment type="cofactor">
    <cofactor evidence="1">
        <name>pyridoxal 5'-phosphate</name>
        <dbReference type="ChEBI" id="CHEBI:597326"/>
    </cofactor>
</comment>
<evidence type="ECO:0000313" key="6">
    <source>
        <dbReference type="EMBL" id="SVB89670.1"/>
    </source>
</evidence>
<dbReference type="GO" id="GO:0008784">
    <property type="term" value="F:alanine racemase activity"/>
    <property type="evidence" value="ECO:0007669"/>
    <property type="project" value="InterPro"/>
</dbReference>
<dbReference type="AlphaFoldDB" id="A0A382HQW6"/>
<dbReference type="Pfam" id="PF00842">
    <property type="entry name" value="Ala_racemase_C"/>
    <property type="match status" value="1"/>
</dbReference>
<dbReference type="InterPro" id="IPR000821">
    <property type="entry name" value="Ala_racemase"/>
</dbReference>
<dbReference type="PRINTS" id="PR00992">
    <property type="entry name" value="ALARACEMASE"/>
</dbReference>